<feature type="transmembrane region" description="Helical" evidence="1">
    <location>
        <begin position="121"/>
        <end position="145"/>
    </location>
</feature>
<evidence type="ECO:0000313" key="3">
    <source>
        <dbReference type="Proteomes" id="UP000606172"/>
    </source>
</evidence>
<dbReference type="EMBL" id="BOOW01000030">
    <property type="protein sequence ID" value="GII94638.1"/>
    <property type="molecule type" value="Genomic_DNA"/>
</dbReference>
<name>A0A919V8N7_9ACTN</name>
<dbReference type="Proteomes" id="UP000606172">
    <property type="component" value="Unassembled WGS sequence"/>
</dbReference>
<keyword evidence="1" id="KW-0812">Transmembrane</keyword>
<feature type="transmembrane region" description="Helical" evidence="1">
    <location>
        <begin position="196"/>
        <end position="223"/>
    </location>
</feature>
<feature type="transmembrane region" description="Helical" evidence="1">
    <location>
        <begin position="43"/>
        <end position="59"/>
    </location>
</feature>
<dbReference type="AlphaFoldDB" id="A0A919V8N7"/>
<sequence>MTAVLWVLGSLAVFPLAGGALPFTRGPEPLPVATEVINGQLNLLAAGIVIAIAIFMTRNRPKLDLATRAPERRVAKTEVIALIVYGTAVSLGGLIIGNLAGDHAYSLHLPGTIYGLHHQTLAPGWVLGWAVYNFVFFAALPYFVFRRRGYTNAQLSLHSSDRRKDALLIVAVLLVESLLELTAVSDEILSLSPGQLLLGVPLAFTVNFFGAVLPIMIFIYAILLPRFARLTGSVTMTTILGGVAYAVIHIFESWAVYDTLPAGILTVIFLFLQYMGPGLIKSVLTLRTGNAWIHVWGYHAIAPHVTLDTVTFLDSLNLRGPTS</sequence>
<proteinExistence type="predicted"/>
<evidence type="ECO:0000313" key="2">
    <source>
        <dbReference type="EMBL" id="GII94638.1"/>
    </source>
</evidence>
<organism evidence="2 3">
    <name type="scientific">Sinosporangium siamense</name>
    <dbReference type="NCBI Taxonomy" id="1367973"/>
    <lineage>
        <taxon>Bacteria</taxon>
        <taxon>Bacillati</taxon>
        <taxon>Actinomycetota</taxon>
        <taxon>Actinomycetes</taxon>
        <taxon>Streptosporangiales</taxon>
        <taxon>Streptosporangiaceae</taxon>
        <taxon>Sinosporangium</taxon>
    </lineage>
</organism>
<reference evidence="2" key="1">
    <citation type="submission" date="2021-01" db="EMBL/GenBank/DDBJ databases">
        <title>Whole genome shotgun sequence of Sinosporangium siamense NBRC 109515.</title>
        <authorList>
            <person name="Komaki H."/>
            <person name="Tamura T."/>
        </authorList>
    </citation>
    <scope>NUCLEOTIDE SEQUENCE</scope>
    <source>
        <strain evidence="2">NBRC 109515</strain>
    </source>
</reference>
<feature type="transmembrane region" description="Helical" evidence="1">
    <location>
        <begin position="79"/>
        <end position="101"/>
    </location>
</feature>
<feature type="transmembrane region" description="Helical" evidence="1">
    <location>
        <begin position="254"/>
        <end position="272"/>
    </location>
</feature>
<protein>
    <submittedName>
        <fullName evidence="2">Uncharacterized protein</fullName>
    </submittedName>
</protein>
<evidence type="ECO:0000256" key="1">
    <source>
        <dbReference type="SAM" id="Phobius"/>
    </source>
</evidence>
<accession>A0A919V8N7</accession>
<comment type="caution">
    <text evidence="2">The sequence shown here is derived from an EMBL/GenBank/DDBJ whole genome shotgun (WGS) entry which is preliminary data.</text>
</comment>
<feature type="transmembrane region" description="Helical" evidence="1">
    <location>
        <begin position="230"/>
        <end position="248"/>
    </location>
</feature>
<feature type="transmembrane region" description="Helical" evidence="1">
    <location>
        <begin position="166"/>
        <end position="184"/>
    </location>
</feature>
<keyword evidence="1" id="KW-0472">Membrane</keyword>
<keyword evidence="3" id="KW-1185">Reference proteome</keyword>
<keyword evidence="1" id="KW-1133">Transmembrane helix</keyword>
<gene>
    <name evidence="2" type="ORF">Ssi02_48690</name>
</gene>